<proteinExistence type="predicted"/>
<accession>A0A6V8QZ49</accession>
<name>A0A6V8QZ49_TRIAP</name>
<feature type="signal peptide" evidence="2">
    <location>
        <begin position="1"/>
        <end position="20"/>
    </location>
</feature>
<keyword evidence="2" id="KW-0732">Signal</keyword>
<feature type="chain" id="PRO_5028421188" evidence="2">
    <location>
        <begin position="21"/>
        <end position="244"/>
    </location>
</feature>
<organism evidence="3 4">
    <name type="scientific">Trichoderma asperellum</name>
    <name type="common">Filamentous fungus</name>
    <dbReference type="NCBI Taxonomy" id="101201"/>
    <lineage>
        <taxon>Eukaryota</taxon>
        <taxon>Fungi</taxon>
        <taxon>Dikarya</taxon>
        <taxon>Ascomycota</taxon>
        <taxon>Pezizomycotina</taxon>
        <taxon>Sordariomycetes</taxon>
        <taxon>Hypocreomycetidae</taxon>
        <taxon>Hypocreales</taxon>
        <taxon>Hypocreaceae</taxon>
        <taxon>Trichoderma</taxon>
    </lineage>
</organism>
<dbReference type="EMBL" id="BLZH01000009">
    <property type="protein sequence ID" value="GFP58044.1"/>
    <property type="molecule type" value="Genomic_DNA"/>
</dbReference>
<evidence type="ECO:0000256" key="1">
    <source>
        <dbReference type="SAM" id="MobiDB-lite"/>
    </source>
</evidence>
<dbReference type="AlphaFoldDB" id="A0A6V8QZ49"/>
<gene>
    <name evidence="3" type="ORF">TASIC1_0009038100</name>
</gene>
<dbReference type="Proteomes" id="UP000517252">
    <property type="component" value="Unassembled WGS sequence"/>
</dbReference>
<evidence type="ECO:0000313" key="3">
    <source>
        <dbReference type="EMBL" id="GFP58044.1"/>
    </source>
</evidence>
<feature type="compositionally biased region" description="Gly residues" evidence="1">
    <location>
        <begin position="52"/>
        <end position="75"/>
    </location>
</feature>
<feature type="region of interest" description="Disordered" evidence="1">
    <location>
        <begin position="43"/>
        <end position="76"/>
    </location>
</feature>
<sequence length="244" mass="26138">MRGGVSLILALSTCLSFVAALPQPALVVRAPAAVDAHTKPKYSVVPLEPGEGQPGGGNGGGGGGSNEGGGGGGDGTVTVIETVTEISKASTVTRTVPTTVEIIDITADVTKTVLVTPTRHATTTTLSTMTTMTTTTTTTSPPPPPHNFDIIHHFQGDYHLKANYYHKCDELCDDGGHNHFTCTKHLKYNSISFDYDKQLSTHHLVDASNYRHAYVHVFVLVDHNVSADYCFHLVNHLLVFHEHL</sequence>
<reference evidence="3 4" key="1">
    <citation type="submission" date="2020-07" db="EMBL/GenBank/DDBJ databases">
        <title>Trichoderma asperellum IC-1 whole genome shotgun sequence.</title>
        <authorList>
            <person name="Kanamasa S."/>
            <person name="Takahashi H."/>
        </authorList>
    </citation>
    <scope>NUCLEOTIDE SEQUENCE [LARGE SCALE GENOMIC DNA]</scope>
    <source>
        <strain evidence="3 4">IC-1</strain>
    </source>
</reference>
<dbReference type="OrthoDB" id="5105510at2759"/>
<protein>
    <submittedName>
        <fullName evidence="3">Uncharacterized protein</fullName>
    </submittedName>
</protein>
<evidence type="ECO:0000313" key="4">
    <source>
        <dbReference type="Proteomes" id="UP000517252"/>
    </source>
</evidence>
<comment type="caution">
    <text evidence="3">The sequence shown here is derived from an EMBL/GenBank/DDBJ whole genome shotgun (WGS) entry which is preliminary data.</text>
</comment>
<evidence type="ECO:0000256" key="2">
    <source>
        <dbReference type="SAM" id="SignalP"/>
    </source>
</evidence>